<proteinExistence type="predicted"/>
<dbReference type="RefSeq" id="WP_060668493.1">
    <property type="nucleotide sequence ID" value="NZ_JARTGE010000082.1"/>
</dbReference>
<comment type="caution">
    <text evidence="2">The sequence shown here is derived from an EMBL/GenBank/DDBJ whole genome shotgun (WGS) entry which is preliminary data.</text>
</comment>
<dbReference type="PANTHER" id="PTHR43852">
    <property type="entry name" value="NUCLEOTIDYLTRANSFERASE"/>
    <property type="match status" value="1"/>
</dbReference>
<feature type="domain" description="Polymerase beta nucleotidyltransferase" evidence="1">
    <location>
        <begin position="17"/>
        <end position="105"/>
    </location>
</feature>
<evidence type="ECO:0000259" key="1">
    <source>
        <dbReference type="Pfam" id="PF18765"/>
    </source>
</evidence>
<dbReference type="EMBL" id="LGTK01000028">
    <property type="protein sequence ID" value="KPH74743.1"/>
    <property type="molecule type" value="Genomic_DNA"/>
</dbReference>
<dbReference type="Pfam" id="PF18765">
    <property type="entry name" value="Polbeta"/>
    <property type="match status" value="1"/>
</dbReference>
<dbReference type="Gene3D" id="3.30.460.10">
    <property type="entry name" value="Beta Polymerase, domain 2"/>
    <property type="match status" value="1"/>
</dbReference>
<sequence>MSDSIEQNNVPERFLTELTNYCSNNNKIEKVLLFGSRARGDFQFNSDIDLALYTTDITHSDQNMIEYMIQEIPTHLKIDIVFMDRLLKEELIKNIKRDGVILYEQGKAVRKA</sequence>
<dbReference type="CDD" id="cd05403">
    <property type="entry name" value="NT_KNTase_like"/>
    <property type="match status" value="1"/>
</dbReference>
<accession>A0ABR5MIW7</accession>
<organism evidence="2 3">
    <name type="scientific">Oceanobacillus caeni</name>
    <dbReference type="NCBI Taxonomy" id="405946"/>
    <lineage>
        <taxon>Bacteria</taxon>
        <taxon>Bacillati</taxon>
        <taxon>Bacillota</taxon>
        <taxon>Bacilli</taxon>
        <taxon>Bacillales</taxon>
        <taxon>Bacillaceae</taxon>
        <taxon>Oceanobacillus</taxon>
    </lineage>
</organism>
<dbReference type="InterPro" id="IPR041633">
    <property type="entry name" value="Polbeta"/>
</dbReference>
<dbReference type="InterPro" id="IPR052930">
    <property type="entry name" value="TA_antitoxin_MntA"/>
</dbReference>
<dbReference type="SUPFAM" id="SSF81301">
    <property type="entry name" value="Nucleotidyltransferase"/>
    <property type="match status" value="1"/>
</dbReference>
<protein>
    <recommendedName>
        <fullName evidence="1">Polymerase beta nucleotidyltransferase domain-containing protein</fullName>
    </recommendedName>
</protein>
<gene>
    <name evidence="2" type="ORF">AFL42_09480</name>
</gene>
<dbReference type="InterPro" id="IPR043519">
    <property type="entry name" value="NT_sf"/>
</dbReference>
<evidence type="ECO:0000313" key="2">
    <source>
        <dbReference type="EMBL" id="KPH74743.1"/>
    </source>
</evidence>
<dbReference type="PANTHER" id="PTHR43852:SF3">
    <property type="entry name" value="NUCLEOTIDYLTRANSFERASE"/>
    <property type="match status" value="1"/>
</dbReference>
<name>A0ABR5MIW7_9BACI</name>
<evidence type="ECO:0000313" key="3">
    <source>
        <dbReference type="Proteomes" id="UP000037854"/>
    </source>
</evidence>
<keyword evidence="3" id="KW-1185">Reference proteome</keyword>
<dbReference type="Proteomes" id="UP000037854">
    <property type="component" value="Unassembled WGS sequence"/>
</dbReference>
<reference evidence="2 3" key="1">
    <citation type="submission" date="2015-07" db="EMBL/GenBank/DDBJ databases">
        <title>High-quality draft genome sequence of Oceanobacillus caeni HM6, a bacillus isolated from a human feces.</title>
        <authorList>
            <person name="Kumar J."/>
            <person name="Verma M.K."/>
            <person name="Pandey R."/>
            <person name="Bhambi M."/>
            <person name="Chauhan N."/>
        </authorList>
    </citation>
    <scope>NUCLEOTIDE SEQUENCE [LARGE SCALE GENOMIC DNA]</scope>
    <source>
        <strain evidence="2 3">HM6</strain>
    </source>
</reference>